<organism evidence="1 2">
    <name type="scientific">Sphingobacterium kitahiroshimense</name>
    <dbReference type="NCBI Taxonomy" id="470446"/>
    <lineage>
        <taxon>Bacteria</taxon>
        <taxon>Pseudomonadati</taxon>
        <taxon>Bacteroidota</taxon>
        <taxon>Sphingobacteriia</taxon>
        <taxon>Sphingobacteriales</taxon>
        <taxon>Sphingobacteriaceae</taxon>
        <taxon>Sphingobacterium</taxon>
    </lineage>
</organism>
<evidence type="ECO:0000313" key="2">
    <source>
        <dbReference type="Proteomes" id="UP001409291"/>
    </source>
</evidence>
<dbReference type="EMBL" id="JBDJNQ010000011">
    <property type="protein sequence ID" value="MEN5379673.1"/>
    <property type="molecule type" value="Genomic_DNA"/>
</dbReference>
<sequence>MKNSLNSIFIVFALIGALVAMTSMSFAKGKTPRNTNPITVIDSYVQIAADGNTEGIQHLFSDDFKWTQSSNAKTKTYSKSEVVNFLKSSKGLKQNCKTTYTIMEKNENCVMAKVEMKYDNFTKVECITLCNVNQEWRINQIIESYK</sequence>
<dbReference type="InterPro" id="IPR032710">
    <property type="entry name" value="NTF2-like_dom_sf"/>
</dbReference>
<dbReference type="SUPFAM" id="SSF54427">
    <property type="entry name" value="NTF2-like"/>
    <property type="match status" value="1"/>
</dbReference>
<proteinExistence type="predicted"/>
<evidence type="ECO:0000313" key="1">
    <source>
        <dbReference type="EMBL" id="MEN5379673.1"/>
    </source>
</evidence>
<dbReference type="Pfam" id="PF12893">
    <property type="entry name" value="Lumazine_bd_2"/>
    <property type="match status" value="1"/>
</dbReference>
<name>A0ABV0C053_9SPHI</name>
<accession>A0ABV0C053</accession>
<reference evidence="1 2" key="1">
    <citation type="submission" date="2024-04" db="EMBL/GenBank/DDBJ databases">
        <title>WGS of bacteria from Torrens River.</title>
        <authorList>
            <person name="Wyrsch E.R."/>
            <person name="Drigo B."/>
        </authorList>
    </citation>
    <scope>NUCLEOTIDE SEQUENCE [LARGE SCALE GENOMIC DNA]</scope>
    <source>
        <strain evidence="1 2">TWI391</strain>
    </source>
</reference>
<dbReference type="InterPro" id="IPR039437">
    <property type="entry name" value="FrzH/put_lumazine-bd"/>
</dbReference>
<keyword evidence="2" id="KW-1185">Reference proteome</keyword>
<comment type="caution">
    <text evidence="1">The sequence shown here is derived from an EMBL/GenBank/DDBJ whole genome shotgun (WGS) entry which is preliminary data.</text>
</comment>
<dbReference type="Proteomes" id="UP001409291">
    <property type="component" value="Unassembled WGS sequence"/>
</dbReference>
<gene>
    <name evidence="1" type="ORF">ABE541_20575</name>
</gene>
<dbReference type="Gene3D" id="3.10.450.50">
    <property type="match status" value="1"/>
</dbReference>
<dbReference type="RefSeq" id="WP_132771330.1">
    <property type="nucleotide sequence ID" value="NZ_JAOQNK010000001.1"/>
</dbReference>
<protein>
    <submittedName>
        <fullName evidence="1">Nuclear transport factor 2 family protein</fullName>
    </submittedName>
</protein>